<keyword evidence="3" id="KW-1185">Reference proteome</keyword>
<dbReference type="OrthoDB" id="6853546at2"/>
<organism evidence="2 3">
    <name type="scientific">Luteibacter rhizovicinus</name>
    <dbReference type="NCBI Taxonomy" id="242606"/>
    <lineage>
        <taxon>Bacteria</taxon>
        <taxon>Pseudomonadati</taxon>
        <taxon>Pseudomonadota</taxon>
        <taxon>Gammaproteobacteria</taxon>
        <taxon>Lysobacterales</taxon>
        <taxon>Rhodanobacteraceae</taxon>
        <taxon>Luteibacter</taxon>
    </lineage>
</organism>
<gene>
    <name evidence="2" type="ORF">EC912_101210</name>
</gene>
<dbReference type="EMBL" id="SMCS01000001">
    <property type="protein sequence ID" value="TCV97215.1"/>
    <property type="molecule type" value="Genomic_DNA"/>
</dbReference>
<feature type="signal peptide" evidence="1">
    <location>
        <begin position="1"/>
        <end position="39"/>
    </location>
</feature>
<comment type="caution">
    <text evidence="2">The sequence shown here is derived from an EMBL/GenBank/DDBJ whole genome shotgun (WGS) entry which is preliminary data.</text>
</comment>
<name>A0A4R3YVR5_9GAMM</name>
<keyword evidence="1" id="KW-0732">Signal</keyword>
<accession>A0A4R3YVR5</accession>
<sequence>MTNHYSVRAREVSTGPAVTPRRLTSLLAVLLALTPSAYGATMKKPDIKQNPNPKMRYEITVTIDDAPGPFDRIEGSVDYKVSNDRCVPLTPITGATVAPEKRVPLELTRTSDHVYKGTVFVDLLQDEDYFGMGVCHWSVVAAGVDVYVQKMGFSGSLFHDNLLAGKTDTRYFSKRSYFATDMDLINSGNAKRTDFKNPDDTFSISMKAEEKLK</sequence>
<evidence type="ECO:0000313" key="2">
    <source>
        <dbReference type="EMBL" id="TCV97215.1"/>
    </source>
</evidence>
<feature type="chain" id="PRO_5020988071" evidence="1">
    <location>
        <begin position="40"/>
        <end position="213"/>
    </location>
</feature>
<proteinExistence type="predicted"/>
<protein>
    <submittedName>
        <fullName evidence="2">Uncharacterized protein</fullName>
    </submittedName>
</protein>
<evidence type="ECO:0000256" key="1">
    <source>
        <dbReference type="SAM" id="SignalP"/>
    </source>
</evidence>
<dbReference type="AlphaFoldDB" id="A0A4R3YVR5"/>
<reference evidence="2 3" key="1">
    <citation type="submission" date="2019-03" db="EMBL/GenBank/DDBJ databases">
        <title>Above-ground endophytic microbial communities from plants in different locations in the United States.</title>
        <authorList>
            <person name="Frank C."/>
        </authorList>
    </citation>
    <scope>NUCLEOTIDE SEQUENCE [LARGE SCALE GENOMIC DNA]</scope>
    <source>
        <strain evidence="2 3">LP_13_YM</strain>
    </source>
</reference>
<dbReference type="Proteomes" id="UP000295645">
    <property type="component" value="Unassembled WGS sequence"/>
</dbReference>
<evidence type="ECO:0000313" key="3">
    <source>
        <dbReference type="Proteomes" id="UP000295645"/>
    </source>
</evidence>